<evidence type="ECO:0000313" key="4">
    <source>
        <dbReference type="Proteomes" id="UP000216852"/>
    </source>
</evidence>
<dbReference type="Pfam" id="PF12697">
    <property type="entry name" value="Abhydrolase_6"/>
    <property type="match status" value="1"/>
</dbReference>
<feature type="domain" description="AB hydrolase-1" evidence="2">
    <location>
        <begin position="93"/>
        <end position="319"/>
    </location>
</feature>
<keyword evidence="3" id="KW-0378">Hydrolase</keyword>
<dbReference type="CDD" id="cd12810">
    <property type="entry name" value="Esterase_713_like-3"/>
    <property type="match status" value="1"/>
</dbReference>
<keyword evidence="4" id="KW-1185">Reference proteome</keyword>
<dbReference type="InterPro" id="IPR029058">
    <property type="entry name" value="AB_hydrolase_fold"/>
</dbReference>
<dbReference type="RefSeq" id="WP_095217595.1">
    <property type="nucleotide sequence ID" value="NZ_NPBJ01000003.1"/>
</dbReference>
<feature type="chain" id="PRO_5046915946" evidence="1">
    <location>
        <begin position="19"/>
        <end position="371"/>
    </location>
</feature>
<organism evidence="3 4">
    <name type="scientific">Terribacillus saccharophilus</name>
    <dbReference type="NCBI Taxonomy" id="361277"/>
    <lineage>
        <taxon>Bacteria</taxon>
        <taxon>Bacillati</taxon>
        <taxon>Bacillota</taxon>
        <taxon>Bacilli</taxon>
        <taxon>Bacillales</taxon>
        <taxon>Bacillaceae</taxon>
        <taxon>Terribacillus</taxon>
    </lineage>
</organism>
<dbReference type="PROSITE" id="PS51257">
    <property type="entry name" value="PROKAR_LIPOPROTEIN"/>
    <property type="match status" value="1"/>
</dbReference>
<dbReference type="InterPro" id="IPR050228">
    <property type="entry name" value="Carboxylesterase_BioH"/>
</dbReference>
<sequence length="371" mass="41482">MKKFFILLLMIGVVTALAACSPNTSDTQGDEGEELTIEKQGSFSAGGVVVETPGTYESQKFDNWKPYPEGQTYHGDHASVFYQIPEKARDFPMVFLHGAGQSARTWQTTPDGRDGFQNIFLKRGFSTYLIDQPRRGQAGRSTVESQITPVADEQMWFEIWRMGRWPEYSKNVQFPQDEKSLEQFFQWMTPDTGSFDANLVSDATAKVFDESGKGILVTHSQGGLPGWMAAAQTDKVAAVASYEPGNYLFPENEVPESLPSRTGALQGISVPMDEFKKLTEIPIVIYFGDYIPEANEISDDLGAENWRVRLELGRQFVETVNKYGGDATLVELPKIGVHGNTHFMFAEQNNVELADLLSDWMKEKGLDKRGQ</sequence>
<keyword evidence="1" id="KW-0732">Signal</keyword>
<dbReference type="EMBL" id="NPBJ01000003">
    <property type="protein sequence ID" value="PAE01459.1"/>
    <property type="molecule type" value="Genomic_DNA"/>
</dbReference>
<dbReference type="GO" id="GO:0016787">
    <property type="term" value="F:hydrolase activity"/>
    <property type="evidence" value="ECO:0007669"/>
    <property type="project" value="UniProtKB-KW"/>
</dbReference>
<name>A0ABX4H2T9_9BACI</name>
<dbReference type="Proteomes" id="UP000216852">
    <property type="component" value="Unassembled WGS sequence"/>
</dbReference>
<dbReference type="SUPFAM" id="SSF53474">
    <property type="entry name" value="alpha/beta-Hydrolases"/>
    <property type="match status" value="1"/>
</dbReference>
<dbReference type="InterPro" id="IPR000073">
    <property type="entry name" value="AB_hydrolase_1"/>
</dbReference>
<accession>A0ABX4H2T9</accession>
<reference evidence="3 4" key="1">
    <citation type="submission" date="2017-07" db="EMBL/GenBank/DDBJ databases">
        <title>Isolation and whole genome analysis of endospore-forming bacteria from heroin.</title>
        <authorList>
            <person name="Kalinowski J."/>
            <person name="Ahrens B."/>
            <person name="Al-Dilaimi A."/>
            <person name="Winkler A."/>
            <person name="Wibberg D."/>
            <person name="Schleenbecker U."/>
            <person name="Ruckert C."/>
            <person name="Wolfel R."/>
            <person name="Grass G."/>
        </authorList>
    </citation>
    <scope>NUCLEOTIDE SEQUENCE [LARGE SCALE GENOMIC DNA]</scope>
    <source>
        <strain evidence="3 4">7517-1</strain>
    </source>
</reference>
<evidence type="ECO:0000259" key="2">
    <source>
        <dbReference type="Pfam" id="PF12697"/>
    </source>
</evidence>
<feature type="signal peptide" evidence="1">
    <location>
        <begin position="1"/>
        <end position="18"/>
    </location>
</feature>
<evidence type="ECO:0000313" key="3">
    <source>
        <dbReference type="EMBL" id="PAE01459.1"/>
    </source>
</evidence>
<dbReference type="Gene3D" id="3.40.50.1820">
    <property type="entry name" value="alpha/beta hydrolase"/>
    <property type="match status" value="1"/>
</dbReference>
<protein>
    <submittedName>
        <fullName evidence="3">Alpha/beta hydrolase</fullName>
    </submittedName>
</protein>
<gene>
    <name evidence="3" type="ORF">CHH48_01540</name>
</gene>
<evidence type="ECO:0000256" key="1">
    <source>
        <dbReference type="SAM" id="SignalP"/>
    </source>
</evidence>
<proteinExistence type="predicted"/>
<comment type="caution">
    <text evidence="3">The sequence shown here is derived from an EMBL/GenBank/DDBJ whole genome shotgun (WGS) entry which is preliminary data.</text>
</comment>
<dbReference type="PANTHER" id="PTHR43194:SF4">
    <property type="entry name" value="AB HYDROLASE-1 DOMAIN-CONTAINING PROTEIN"/>
    <property type="match status" value="1"/>
</dbReference>
<dbReference type="PANTHER" id="PTHR43194">
    <property type="entry name" value="HYDROLASE ALPHA/BETA FOLD FAMILY"/>
    <property type="match status" value="1"/>
</dbReference>